<evidence type="ECO:0000313" key="1">
    <source>
        <dbReference type="EMBL" id="KAL0563295.1"/>
    </source>
</evidence>
<evidence type="ECO:0000313" key="2">
    <source>
        <dbReference type="Proteomes" id="UP001465976"/>
    </source>
</evidence>
<comment type="caution">
    <text evidence="1">The sequence shown here is derived from an EMBL/GenBank/DDBJ whole genome shotgun (WGS) entry which is preliminary data.</text>
</comment>
<gene>
    <name evidence="1" type="ORF">V5O48_018777</name>
</gene>
<protein>
    <submittedName>
        <fullName evidence="1">Uncharacterized protein</fullName>
    </submittedName>
</protein>
<reference evidence="1 2" key="1">
    <citation type="submission" date="2024-02" db="EMBL/GenBank/DDBJ databases">
        <title>A draft genome for the cacao thread blight pathogen Marasmius crinis-equi.</title>
        <authorList>
            <person name="Cohen S.P."/>
            <person name="Baruah I.K."/>
            <person name="Amoako-Attah I."/>
            <person name="Bukari Y."/>
            <person name="Meinhardt L.W."/>
            <person name="Bailey B.A."/>
        </authorList>
    </citation>
    <scope>NUCLEOTIDE SEQUENCE [LARGE SCALE GENOMIC DNA]</scope>
    <source>
        <strain evidence="1 2">GH-76</strain>
    </source>
</reference>
<dbReference type="Proteomes" id="UP001465976">
    <property type="component" value="Unassembled WGS sequence"/>
</dbReference>
<proteinExistence type="predicted"/>
<keyword evidence="2" id="KW-1185">Reference proteome</keyword>
<dbReference type="EMBL" id="JBAHYK010003688">
    <property type="protein sequence ID" value="KAL0563295.1"/>
    <property type="molecule type" value="Genomic_DNA"/>
</dbReference>
<accession>A0ABR3EKB3</accession>
<sequence>MANYNWGNEFGPFREVQGEAGEGEGDVALRVNWEHVHHIHRAISMKLLEVVPAESLERIRELDVFIYQLSFPYTQVLLDGDGDGEGEVVAGLRKEYKDNDHPHLESDWAGVTGQWKISFCFCDHGHLIRFNKALRSLSSSPPDLNDPHYPPEAHKLSQAEVLRTMTVSLRITKVVQNPEFPGRPTLYFGGELDFGNGGGNSVMNGWVRVVDDSDFDSEDEGRGGRGRENAAIRWHFVSGETGNPIWSGEGVQIGGVKSAFGVLGSWTTIFHDIDDPVGPFWLRKQLDSEPEADD</sequence>
<organism evidence="1 2">
    <name type="scientific">Marasmius crinis-equi</name>
    <dbReference type="NCBI Taxonomy" id="585013"/>
    <lineage>
        <taxon>Eukaryota</taxon>
        <taxon>Fungi</taxon>
        <taxon>Dikarya</taxon>
        <taxon>Basidiomycota</taxon>
        <taxon>Agaricomycotina</taxon>
        <taxon>Agaricomycetes</taxon>
        <taxon>Agaricomycetidae</taxon>
        <taxon>Agaricales</taxon>
        <taxon>Marasmiineae</taxon>
        <taxon>Marasmiaceae</taxon>
        <taxon>Marasmius</taxon>
    </lineage>
</organism>
<name>A0ABR3EKB3_9AGAR</name>